<dbReference type="EMBL" id="JAMLJM010000001">
    <property type="protein sequence ID" value="MCL9807844.1"/>
    <property type="molecule type" value="Genomic_DNA"/>
</dbReference>
<evidence type="ECO:0000313" key="1">
    <source>
        <dbReference type="EMBL" id="MCL9807844.1"/>
    </source>
</evidence>
<accession>A0ABT0TK08</accession>
<dbReference type="Pfam" id="PF10043">
    <property type="entry name" value="DUF2279"/>
    <property type="match status" value="1"/>
</dbReference>
<gene>
    <name evidence="1" type="ORF">NAT50_00540</name>
</gene>
<organism evidence="1 2">
    <name type="scientific">Flavobacterium luminosum</name>
    <dbReference type="NCBI Taxonomy" id="2949086"/>
    <lineage>
        <taxon>Bacteria</taxon>
        <taxon>Pseudomonadati</taxon>
        <taxon>Bacteroidota</taxon>
        <taxon>Flavobacteriia</taxon>
        <taxon>Flavobacteriales</taxon>
        <taxon>Flavobacteriaceae</taxon>
        <taxon>Flavobacterium</taxon>
    </lineage>
</organism>
<comment type="caution">
    <text evidence="1">The sequence shown here is derived from an EMBL/GenBank/DDBJ whole genome shotgun (WGS) entry which is preliminary data.</text>
</comment>
<evidence type="ECO:0000313" key="2">
    <source>
        <dbReference type="Proteomes" id="UP001317191"/>
    </source>
</evidence>
<keyword evidence="2" id="KW-1185">Reference proteome</keyword>
<dbReference type="InterPro" id="IPR018736">
    <property type="entry name" value="DUF2279_periplasmic_lipo"/>
</dbReference>
<name>A0ABT0TK08_9FLAO</name>
<dbReference type="Proteomes" id="UP001317191">
    <property type="component" value="Unassembled WGS sequence"/>
</dbReference>
<reference evidence="1 2" key="1">
    <citation type="submission" date="2022-05" db="EMBL/GenBank/DDBJ databases">
        <title>Flavobacterium sp., isolated from activated sludge.</title>
        <authorList>
            <person name="Ran Q."/>
        </authorList>
    </citation>
    <scope>NUCLEOTIDE SEQUENCE [LARGE SCALE GENOMIC DNA]</scope>
    <source>
        <strain evidence="1 2">HXWNR70</strain>
    </source>
</reference>
<sequence length="296" mass="33636">MLISLFSVSLCAQVGINSFLKLSDSINKTRKNTVLIAEIGLATTALVGLNQLWYKDYPRSDFHFINDNSEWLQMDKLGHFYSAYHLNRIGSETMNWAGASKKQQWVYGSALSLGFLTTVEIFDGFSEKWGASPGDIIANLSGTGLYVSQELLWKEQRIVPKFSFHTTQYAAMRPDVLGASFQEQILKDYNGQTYWLSVNLHSFFKNSKIPKWFNLALGYGGEGMVFGEDFASNDPNLSYIKRKRQFYLSFDADLTKIETKSHFLKTLFSIVNNLKIPAPTVKLGSDRDVDFYGCYF</sequence>
<protein>
    <submittedName>
        <fullName evidence="1">YfiM family protein</fullName>
    </submittedName>
</protein>
<proteinExistence type="predicted"/>